<evidence type="ECO:0000313" key="3">
    <source>
        <dbReference type="Proteomes" id="UP000317238"/>
    </source>
</evidence>
<dbReference type="AlphaFoldDB" id="A0A5C5Y3D3"/>
<reference evidence="2 3" key="1">
    <citation type="submission" date="2019-02" db="EMBL/GenBank/DDBJ databases">
        <title>Deep-cultivation of Planctomycetes and their phenomic and genomic characterization uncovers novel biology.</title>
        <authorList>
            <person name="Wiegand S."/>
            <person name="Jogler M."/>
            <person name="Boedeker C."/>
            <person name="Pinto D."/>
            <person name="Vollmers J."/>
            <person name="Rivas-Marin E."/>
            <person name="Kohn T."/>
            <person name="Peeters S.H."/>
            <person name="Heuer A."/>
            <person name="Rast P."/>
            <person name="Oberbeckmann S."/>
            <person name="Bunk B."/>
            <person name="Jeske O."/>
            <person name="Meyerdierks A."/>
            <person name="Storesund J.E."/>
            <person name="Kallscheuer N."/>
            <person name="Luecker S."/>
            <person name="Lage O.M."/>
            <person name="Pohl T."/>
            <person name="Merkel B.J."/>
            <person name="Hornburger P."/>
            <person name="Mueller R.-W."/>
            <person name="Bruemmer F."/>
            <person name="Labrenz M."/>
            <person name="Spormann A.M."/>
            <person name="Op Den Camp H."/>
            <person name="Overmann J."/>
            <person name="Amann R."/>
            <person name="Jetten M.S.M."/>
            <person name="Mascher T."/>
            <person name="Medema M.H."/>
            <person name="Devos D.P."/>
            <person name="Kaster A.-K."/>
            <person name="Ovreas L."/>
            <person name="Rohde M."/>
            <person name="Galperin M.Y."/>
            <person name="Jogler C."/>
        </authorList>
    </citation>
    <scope>NUCLEOTIDE SEQUENCE [LARGE SCALE GENOMIC DNA]</scope>
    <source>
        <strain evidence="2 3">Pan14r</strain>
    </source>
</reference>
<evidence type="ECO:0000256" key="1">
    <source>
        <dbReference type="SAM" id="SignalP"/>
    </source>
</evidence>
<dbReference type="Gene3D" id="2.60.40.10">
    <property type="entry name" value="Immunoglobulins"/>
    <property type="match status" value="1"/>
</dbReference>
<evidence type="ECO:0000313" key="2">
    <source>
        <dbReference type="EMBL" id="TWT69654.1"/>
    </source>
</evidence>
<protein>
    <recommendedName>
        <fullName evidence="4">DUF1573 domain-containing protein</fullName>
    </recommendedName>
</protein>
<gene>
    <name evidence="2" type="ORF">Pan14r_19440</name>
</gene>
<sequence length="385" mass="42193" precursor="true">MSLNERIKLVSQMGHLSRFCVSAFWTRCCVVLLCIPFSASSLANQVNTDSSEGDVVKGPSKRVVQIERACVLTRVERRLPRVEVDFGSHLPGTVIDCLLTVKNHTNSDLVFSSIQPGCQCLSLSPRSGVLPDKSNQVFRIRISTPTNPSKVRSEVGILARRANGSPLFSIRPFFSASGVVAFVPSYVDTEIPVDQDNHEIQIPFLLGADTKQELIDLTASQSLANIETALDFENSVVRMRVKRKAIKNGPIAGSLKLTNIETGSSSDVMIDISTSHPLTVAPRTLVMHLDAEQGRYTGKIVASDRRPDGDGSKLKCDFYATSKPLASERVRQVGQVGIYRIFFDAPDPASEPPENLVIECRLMAGKLLRTVKIPVVFSSRSPNQE</sequence>
<feature type="signal peptide" evidence="1">
    <location>
        <begin position="1"/>
        <end position="43"/>
    </location>
</feature>
<keyword evidence="3" id="KW-1185">Reference proteome</keyword>
<dbReference type="EMBL" id="SJPL01000001">
    <property type="protein sequence ID" value="TWT69654.1"/>
    <property type="molecule type" value="Genomic_DNA"/>
</dbReference>
<accession>A0A5C5Y3D3</accession>
<comment type="caution">
    <text evidence="2">The sequence shown here is derived from an EMBL/GenBank/DDBJ whole genome shotgun (WGS) entry which is preliminary data.</text>
</comment>
<proteinExistence type="predicted"/>
<organism evidence="2 3">
    <name type="scientific">Crateriforma conspicua</name>
    <dbReference type="NCBI Taxonomy" id="2527996"/>
    <lineage>
        <taxon>Bacteria</taxon>
        <taxon>Pseudomonadati</taxon>
        <taxon>Planctomycetota</taxon>
        <taxon>Planctomycetia</taxon>
        <taxon>Planctomycetales</taxon>
        <taxon>Planctomycetaceae</taxon>
        <taxon>Crateriforma</taxon>
    </lineage>
</organism>
<evidence type="ECO:0008006" key="4">
    <source>
        <dbReference type="Google" id="ProtNLM"/>
    </source>
</evidence>
<feature type="chain" id="PRO_5022914153" description="DUF1573 domain-containing protein" evidence="1">
    <location>
        <begin position="44"/>
        <end position="385"/>
    </location>
</feature>
<dbReference type="Proteomes" id="UP000317238">
    <property type="component" value="Unassembled WGS sequence"/>
</dbReference>
<dbReference type="InterPro" id="IPR013783">
    <property type="entry name" value="Ig-like_fold"/>
</dbReference>
<name>A0A5C5Y3D3_9PLAN</name>
<keyword evidence="1" id="KW-0732">Signal</keyword>